<dbReference type="EMBL" id="LN721465">
    <property type="protein sequence ID" value="CEP09362.1"/>
    <property type="molecule type" value="Genomic_DNA"/>
</dbReference>
<accession>A0A0B7MW76</accession>
<proteinExistence type="predicted"/>
<sequence length="93" mass="10155">MLGLPGRLHSCRTPERIGNATGSDSSGSITEIGMDYESQQIGFESNAATRTSRYTSNHIRSASEKTVPQEPDGEIGNRLRQAWLLGQSPHKRA</sequence>
<dbReference type="Proteomes" id="UP000054107">
    <property type="component" value="Unassembled WGS sequence"/>
</dbReference>
<evidence type="ECO:0000313" key="2">
    <source>
        <dbReference type="EMBL" id="CEP09362.1"/>
    </source>
</evidence>
<feature type="region of interest" description="Disordered" evidence="1">
    <location>
        <begin position="1"/>
        <end position="30"/>
    </location>
</feature>
<organism evidence="2 3">
    <name type="scientific">Parasitella parasitica</name>
    <dbReference type="NCBI Taxonomy" id="35722"/>
    <lineage>
        <taxon>Eukaryota</taxon>
        <taxon>Fungi</taxon>
        <taxon>Fungi incertae sedis</taxon>
        <taxon>Mucoromycota</taxon>
        <taxon>Mucoromycotina</taxon>
        <taxon>Mucoromycetes</taxon>
        <taxon>Mucorales</taxon>
        <taxon>Mucorineae</taxon>
        <taxon>Mucoraceae</taxon>
        <taxon>Parasitella</taxon>
    </lineage>
</organism>
<protein>
    <submittedName>
        <fullName evidence="2">Uncharacterized protein</fullName>
    </submittedName>
</protein>
<dbReference type="AlphaFoldDB" id="A0A0B7MW76"/>
<feature type="compositionally biased region" description="Polar residues" evidence="1">
    <location>
        <begin position="54"/>
        <end position="66"/>
    </location>
</feature>
<reference evidence="2 3" key="1">
    <citation type="submission" date="2014-09" db="EMBL/GenBank/DDBJ databases">
        <authorList>
            <person name="Ellenberger Sabrina"/>
        </authorList>
    </citation>
    <scope>NUCLEOTIDE SEQUENCE [LARGE SCALE GENOMIC DNA]</scope>
    <source>
        <strain evidence="2 3">CBS 412.66</strain>
    </source>
</reference>
<keyword evidence="3" id="KW-1185">Reference proteome</keyword>
<evidence type="ECO:0000256" key="1">
    <source>
        <dbReference type="SAM" id="MobiDB-lite"/>
    </source>
</evidence>
<evidence type="ECO:0000313" key="3">
    <source>
        <dbReference type="Proteomes" id="UP000054107"/>
    </source>
</evidence>
<name>A0A0B7MW76_9FUNG</name>
<gene>
    <name evidence="2" type="primary">PARPA_02848.1 scaffold 5496</name>
</gene>
<feature type="region of interest" description="Disordered" evidence="1">
    <location>
        <begin position="54"/>
        <end position="74"/>
    </location>
</feature>
<feature type="compositionally biased region" description="Polar residues" evidence="1">
    <location>
        <begin position="20"/>
        <end position="29"/>
    </location>
</feature>